<keyword evidence="2" id="KW-0378">Hydrolase</keyword>
<dbReference type="InterPro" id="IPR004305">
    <property type="entry name" value="Thiaminase-2/PQQC"/>
</dbReference>
<comment type="catalytic activity">
    <reaction evidence="2">
        <text>4-amino-5-aminomethyl-2-methylpyrimidine + H2O = 4-amino-5-hydroxymethyl-2-methylpyrimidine + NH4(+)</text>
        <dbReference type="Rhea" id="RHEA:31799"/>
        <dbReference type="ChEBI" id="CHEBI:15377"/>
        <dbReference type="ChEBI" id="CHEBI:16892"/>
        <dbReference type="ChEBI" id="CHEBI:28938"/>
        <dbReference type="ChEBI" id="CHEBI:63416"/>
        <dbReference type="EC" id="3.5.99.2"/>
    </reaction>
</comment>
<dbReference type="HOGENOM" id="CLU_055855_0_1_3"/>
<dbReference type="CDD" id="cd19357">
    <property type="entry name" value="TenA_E_At3g16990-like"/>
    <property type="match status" value="1"/>
</dbReference>
<evidence type="ECO:0000256" key="4">
    <source>
        <dbReference type="PIRSR" id="PIRSR003170-2"/>
    </source>
</evidence>
<dbReference type="Proteomes" id="UP000002384">
    <property type="component" value="Chromosome"/>
</dbReference>
<dbReference type="InterPro" id="IPR026285">
    <property type="entry name" value="TenA_E"/>
</dbReference>
<feature type="binding site" evidence="4">
    <location>
        <position position="131"/>
    </location>
    <ligand>
        <name>substrate</name>
    </ligand>
</feature>
<comment type="pathway">
    <text evidence="1 2">Cofactor biosynthesis; thiamine diphosphate biosynthesis.</text>
</comment>
<dbReference type="GO" id="GO:0009229">
    <property type="term" value="P:thiamine diphosphate biosynthetic process"/>
    <property type="evidence" value="ECO:0007669"/>
    <property type="project" value="UniProtKB-UniPathway"/>
</dbReference>
<feature type="domain" description="Thiaminase-2/PQQC" evidence="5">
    <location>
        <begin position="14"/>
        <end position="206"/>
    </location>
</feature>
<dbReference type="STRING" id="65393.PCC7424_2909"/>
<feature type="binding site" evidence="4">
    <location>
        <position position="82"/>
    </location>
    <ligand>
        <name>substrate</name>
    </ligand>
</feature>
<keyword evidence="7" id="KW-1185">Reference proteome</keyword>
<accession>B7K9V7</accession>
<dbReference type="RefSeq" id="WP_015954913.1">
    <property type="nucleotide sequence ID" value="NC_011729.1"/>
</dbReference>
<dbReference type="SUPFAM" id="SSF48613">
    <property type="entry name" value="Heme oxygenase-like"/>
    <property type="match status" value="1"/>
</dbReference>
<evidence type="ECO:0000256" key="3">
    <source>
        <dbReference type="PIRSR" id="PIRSR003170-1"/>
    </source>
</evidence>
<feature type="binding site" evidence="4">
    <location>
        <position position="46"/>
    </location>
    <ligand>
        <name>substrate</name>
    </ligand>
</feature>
<dbReference type="OrthoDB" id="517083at2"/>
<dbReference type="PANTHER" id="PTHR43198">
    <property type="entry name" value="BIFUNCTIONAL TH2 PROTEIN"/>
    <property type="match status" value="1"/>
</dbReference>
<dbReference type="PIRSF" id="PIRSF003170">
    <property type="entry name" value="Pet18p"/>
    <property type="match status" value="1"/>
</dbReference>
<proteinExistence type="inferred from homology"/>
<protein>
    <recommendedName>
        <fullName evidence="2">Aminopyrimidine aminohydrolase</fullName>
        <ecNumber evidence="2">3.5.99.2</ecNumber>
    </recommendedName>
</protein>
<comment type="catalytic activity">
    <reaction evidence="2">
        <text>thiamine + H2O = 5-(2-hydroxyethyl)-4-methylthiazole + 4-amino-5-hydroxymethyl-2-methylpyrimidine + H(+)</text>
        <dbReference type="Rhea" id="RHEA:17509"/>
        <dbReference type="ChEBI" id="CHEBI:15377"/>
        <dbReference type="ChEBI" id="CHEBI:15378"/>
        <dbReference type="ChEBI" id="CHEBI:16892"/>
        <dbReference type="ChEBI" id="CHEBI:17957"/>
        <dbReference type="ChEBI" id="CHEBI:18385"/>
        <dbReference type="EC" id="3.5.99.2"/>
    </reaction>
</comment>
<dbReference type="Gene3D" id="1.20.910.10">
    <property type="entry name" value="Heme oxygenase-like"/>
    <property type="match status" value="1"/>
</dbReference>
<dbReference type="GO" id="GO:0009228">
    <property type="term" value="P:thiamine biosynthetic process"/>
    <property type="evidence" value="ECO:0007669"/>
    <property type="project" value="UniProtKB-KW"/>
</dbReference>
<evidence type="ECO:0000256" key="2">
    <source>
        <dbReference type="PIRNR" id="PIRNR003170"/>
    </source>
</evidence>
<sequence length="208" mass="24191">MNTLTCHSLLTQYPQAWKEATIHPFLQQCQQGTISPQQFNTWLVQDYLFVVDFTRFVARVLAVAPVEHFDVILGGLNALKNELIWFEAKAKERHLNLQITKQVTCQEYCNYMREINQMSYPVQAMALWAIELAYNQAWQLPGQMTSPYNEFADRWGNAEFTEYVKYLEKQADEALHKSSETLTGQVESVFLQVAGLERAFWQMAFNAF</sequence>
<dbReference type="Pfam" id="PF03070">
    <property type="entry name" value="TENA_THI-4"/>
    <property type="match status" value="1"/>
</dbReference>
<dbReference type="KEGG" id="cyc:PCC7424_2909"/>
<comment type="function">
    <text evidence="2">Catalyzes an amino-pyrimidine hydrolysis reaction at the C5' of the pyrimidine moiety of thiamine compounds, a reaction that is part of a thiamine salvage pathway. Thus, catalyzes the conversion of 4-amino-5-aminomethyl-2-methylpyrimidine to 4-amino-5-hydroxymethyl-2-methylpyrimidine (HMP).</text>
</comment>
<dbReference type="eggNOG" id="COG0819">
    <property type="taxonomic scope" value="Bacteria"/>
</dbReference>
<feature type="active site" description="Proton donor" evidence="3">
    <location>
        <position position="197"/>
    </location>
</feature>
<keyword evidence="2" id="KW-0784">Thiamine biosynthesis</keyword>
<dbReference type="UniPathway" id="UPA00060"/>
<dbReference type="InterPro" id="IPR016084">
    <property type="entry name" value="Haem_Oase-like_multi-hlx"/>
</dbReference>
<reference evidence="7" key="1">
    <citation type="journal article" date="2011" name="MBio">
        <title>Novel metabolic attributes of the genus Cyanothece, comprising a group of unicellular nitrogen-fixing Cyanobacteria.</title>
        <authorList>
            <person name="Bandyopadhyay A."/>
            <person name="Elvitigala T."/>
            <person name="Welsh E."/>
            <person name="Stockel J."/>
            <person name="Liberton M."/>
            <person name="Min H."/>
            <person name="Sherman L.A."/>
            <person name="Pakrasi H.B."/>
        </authorList>
    </citation>
    <scope>NUCLEOTIDE SEQUENCE [LARGE SCALE GENOMIC DNA]</scope>
    <source>
        <strain evidence="7">PCC 7424</strain>
    </source>
</reference>
<organism evidence="6 7">
    <name type="scientific">Gloeothece citriformis (strain PCC 7424)</name>
    <name type="common">Cyanothece sp. (strain PCC 7424)</name>
    <dbReference type="NCBI Taxonomy" id="65393"/>
    <lineage>
        <taxon>Bacteria</taxon>
        <taxon>Bacillati</taxon>
        <taxon>Cyanobacteriota</taxon>
        <taxon>Cyanophyceae</taxon>
        <taxon>Oscillatoriophycideae</taxon>
        <taxon>Chroococcales</taxon>
        <taxon>Aphanothecaceae</taxon>
        <taxon>Gloeothece</taxon>
        <taxon>Gloeothece citriformis</taxon>
    </lineage>
</organism>
<dbReference type="EC" id="3.5.99.2" evidence="2"/>
<name>B7K9V7_GLOC7</name>
<comment type="similarity">
    <text evidence="2">Belongs to the TenA family.</text>
</comment>
<evidence type="ECO:0000256" key="1">
    <source>
        <dbReference type="ARBA" id="ARBA00004948"/>
    </source>
</evidence>
<evidence type="ECO:0000313" key="7">
    <source>
        <dbReference type="Proteomes" id="UP000002384"/>
    </source>
</evidence>
<dbReference type="PANTHER" id="PTHR43198:SF5">
    <property type="entry name" value="BIFUNCTIONAL TENA-E PROTEIN"/>
    <property type="match status" value="1"/>
</dbReference>
<dbReference type="AlphaFoldDB" id="B7K9V7"/>
<gene>
    <name evidence="6" type="ordered locus">PCC7424_2909</name>
</gene>
<dbReference type="GO" id="GO:0050334">
    <property type="term" value="F:thiaminase activity"/>
    <property type="evidence" value="ECO:0007669"/>
    <property type="project" value="UniProtKB-UniRule"/>
</dbReference>
<dbReference type="EMBL" id="CP001291">
    <property type="protein sequence ID" value="ACK71313.1"/>
    <property type="molecule type" value="Genomic_DNA"/>
</dbReference>
<evidence type="ECO:0000259" key="5">
    <source>
        <dbReference type="Pfam" id="PF03070"/>
    </source>
</evidence>
<dbReference type="InterPro" id="IPR050967">
    <property type="entry name" value="Thiamine_Salvage_TenA"/>
</dbReference>
<dbReference type="GO" id="GO:0005829">
    <property type="term" value="C:cytosol"/>
    <property type="evidence" value="ECO:0007669"/>
    <property type="project" value="TreeGrafter"/>
</dbReference>
<evidence type="ECO:0000313" key="6">
    <source>
        <dbReference type="EMBL" id="ACK71313.1"/>
    </source>
</evidence>